<dbReference type="GeneID" id="33569231"/>
<proteinExistence type="inferred from homology"/>
<evidence type="ECO:0000313" key="9">
    <source>
        <dbReference type="Proteomes" id="UP000193648"/>
    </source>
</evidence>
<evidence type="ECO:0000259" key="7">
    <source>
        <dbReference type="PROSITE" id="PS51329"/>
    </source>
</evidence>
<dbReference type="InterPro" id="IPR017901">
    <property type="entry name" value="C-CAP_CF_C-like"/>
</dbReference>
<evidence type="ECO:0000256" key="2">
    <source>
        <dbReference type="ARBA" id="ARBA00008848"/>
    </source>
</evidence>
<keyword evidence="5" id="KW-0143">Chaperone</keyword>
<keyword evidence="9" id="KW-1185">Reference proteome</keyword>
<organism evidence="8 9">
    <name type="scientific">Lobosporangium transversale</name>
    <dbReference type="NCBI Taxonomy" id="64571"/>
    <lineage>
        <taxon>Eukaryota</taxon>
        <taxon>Fungi</taxon>
        <taxon>Fungi incertae sedis</taxon>
        <taxon>Mucoromycota</taxon>
        <taxon>Mortierellomycotina</taxon>
        <taxon>Mortierellomycetes</taxon>
        <taxon>Mortierellales</taxon>
        <taxon>Mortierellaceae</taxon>
        <taxon>Lobosporangium</taxon>
    </lineage>
</organism>
<dbReference type="GO" id="GO:0015631">
    <property type="term" value="F:tubulin binding"/>
    <property type="evidence" value="ECO:0007669"/>
    <property type="project" value="InterPro"/>
</dbReference>
<evidence type="ECO:0000313" key="8">
    <source>
        <dbReference type="EMBL" id="ORZ28952.1"/>
    </source>
</evidence>
<keyword evidence="3" id="KW-0963">Cytoplasm</keyword>
<dbReference type="STRING" id="64571.A0A1Y2H7D9"/>
<dbReference type="Pfam" id="PF07986">
    <property type="entry name" value="TBCC"/>
    <property type="match status" value="1"/>
</dbReference>
<comment type="subcellular location">
    <subcellularLocation>
        <location evidence="1">Cytoplasm</location>
    </subcellularLocation>
</comment>
<dbReference type="InterPro" id="IPR031925">
    <property type="entry name" value="TBCC_N"/>
</dbReference>
<gene>
    <name evidence="8" type="ORF">BCR41DRAFT_382849</name>
</gene>
<dbReference type="Gene3D" id="2.160.20.70">
    <property type="match status" value="1"/>
</dbReference>
<evidence type="ECO:0000256" key="1">
    <source>
        <dbReference type="ARBA" id="ARBA00004496"/>
    </source>
</evidence>
<comment type="caution">
    <text evidence="8">The sequence shown here is derived from an EMBL/GenBank/DDBJ whole genome shotgun (WGS) entry which is preliminary data.</text>
</comment>
<keyword evidence="4" id="KW-0007">Acetylation</keyword>
<dbReference type="Proteomes" id="UP000193648">
    <property type="component" value="Unassembled WGS sequence"/>
</dbReference>
<dbReference type="InterPro" id="IPR012945">
    <property type="entry name" value="Tubulin-bd_cofactor_C_dom"/>
</dbReference>
<dbReference type="PANTHER" id="PTHR15139">
    <property type="entry name" value="TUBULIN FOLDING COFACTOR C"/>
    <property type="match status" value="1"/>
</dbReference>
<sequence length="394" mass="44072">MADVSKDFRATFDPEKQSIENELANLDKVPVGERQQKIDSLVQRIHALEKSITANIGVISPFDARVCLEAVSSLSTTLSQLRVQLIPKPKFTFKSRKAISPSTLAVSESVSAKDSSKSQTSHVDESMFMKFENRTNEHLYIGTLLQQQQQQQSNSMEEVYLGGLPVTTENKALNADSSAAETTEEQKPKDVALTNLTDCTINLLHDNTPLGAIHIRNLKRCTLVIPPVSGSILLHDCEGCVLIGACHQSRMHTSTDMDIYLHVTSEPIIEDCTNMRFAPYPYHDLFPTSVAPVHDIGATAATTFSPESGDPRLNRLFELAKLNPQVNYFDRVKDFNWLRQQKSPNWRVVDSSEIKEGVAPLVLIKDELAEHQLQQQLRQQQQGLRLKRFPVVAV</sequence>
<dbReference type="InterPro" id="IPR038397">
    <property type="entry name" value="TBCC_N_sf"/>
</dbReference>
<dbReference type="PROSITE" id="PS51329">
    <property type="entry name" value="C_CAP_COFACTOR_C"/>
    <property type="match status" value="1"/>
</dbReference>
<comment type="subunit">
    <text evidence="6">Supercomplex made of cofactors A to E. Cofactors A and D function by capturing and stabilizing tubulin in a quasi-native conformation. Cofactor E binds to the cofactor D-tubulin complex; interaction with cofactor C then causes the release of tubulin polypeptides that are committed to the native state.</text>
</comment>
<evidence type="ECO:0000256" key="5">
    <source>
        <dbReference type="ARBA" id="ARBA00023186"/>
    </source>
</evidence>
<dbReference type="FunCoup" id="A0A1Y2H7D9">
    <property type="interactions" value="343"/>
</dbReference>
<dbReference type="EMBL" id="MCFF01000001">
    <property type="protein sequence ID" value="ORZ28952.1"/>
    <property type="molecule type" value="Genomic_DNA"/>
</dbReference>
<feature type="domain" description="C-CAP/cofactor C-like" evidence="7">
    <location>
        <begin position="165"/>
        <end position="337"/>
    </location>
</feature>
<dbReference type="SMART" id="SM00673">
    <property type="entry name" value="CARP"/>
    <property type="match status" value="2"/>
</dbReference>
<evidence type="ECO:0000256" key="6">
    <source>
        <dbReference type="ARBA" id="ARBA00026055"/>
    </source>
</evidence>
<name>A0A1Y2H7D9_9FUNG</name>
<dbReference type="GO" id="GO:0007021">
    <property type="term" value="P:tubulin complex assembly"/>
    <property type="evidence" value="ECO:0007669"/>
    <property type="project" value="TreeGrafter"/>
</dbReference>
<reference evidence="8 9" key="1">
    <citation type="submission" date="2016-07" db="EMBL/GenBank/DDBJ databases">
        <title>Pervasive Adenine N6-methylation of Active Genes in Fungi.</title>
        <authorList>
            <consortium name="DOE Joint Genome Institute"/>
            <person name="Mondo S.J."/>
            <person name="Dannebaum R.O."/>
            <person name="Kuo R.C."/>
            <person name="Labutti K."/>
            <person name="Haridas S."/>
            <person name="Kuo A."/>
            <person name="Salamov A."/>
            <person name="Ahrendt S.R."/>
            <person name="Lipzen A."/>
            <person name="Sullivan W."/>
            <person name="Andreopoulos W.B."/>
            <person name="Clum A."/>
            <person name="Lindquist E."/>
            <person name="Daum C."/>
            <person name="Ramamoorthy G.K."/>
            <person name="Gryganskyi A."/>
            <person name="Culley D."/>
            <person name="Magnuson J.K."/>
            <person name="James T.Y."/>
            <person name="O'Malley M.A."/>
            <person name="Stajich J.E."/>
            <person name="Spatafora J.W."/>
            <person name="Visel A."/>
            <person name="Grigoriev I.V."/>
        </authorList>
    </citation>
    <scope>NUCLEOTIDE SEQUENCE [LARGE SCALE GENOMIC DNA]</scope>
    <source>
        <strain evidence="8 9">NRRL 3116</strain>
    </source>
</reference>
<dbReference type="AlphaFoldDB" id="A0A1Y2H7D9"/>
<evidence type="ECO:0000256" key="4">
    <source>
        <dbReference type="ARBA" id="ARBA00022990"/>
    </source>
</evidence>
<evidence type="ECO:0000256" key="3">
    <source>
        <dbReference type="ARBA" id="ARBA00022490"/>
    </source>
</evidence>
<protein>
    <submittedName>
        <fullName evidence="8">Tubulin binding cofactor C-domain-containing protein</fullName>
    </submittedName>
</protein>
<dbReference type="GO" id="GO:0005737">
    <property type="term" value="C:cytoplasm"/>
    <property type="evidence" value="ECO:0007669"/>
    <property type="project" value="UniProtKB-SubCell"/>
</dbReference>
<dbReference type="InterPro" id="IPR016098">
    <property type="entry name" value="CAP/MinC_C"/>
</dbReference>
<dbReference type="Gene3D" id="1.20.58.1250">
    <property type="entry name" value="Tubulin Binding Cofactor C, N-terminal domain"/>
    <property type="match status" value="1"/>
</dbReference>
<dbReference type="OrthoDB" id="194775at2759"/>
<accession>A0A1Y2H7D9</accession>
<dbReference type="GO" id="GO:0007023">
    <property type="term" value="P:post-chaperonin tubulin folding pathway"/>
    <property type="evidence" value="ECO:0007669"/>
    <property type="project" value="InterPro"/>
</dbReference>
<dbReference type="Pfam" id="PF16752">
    <property type="entry name" value="TBCC_N"/>
    <property type="match status" value="1"/>
</dbReference>
<dbReference type="InterPro" id="IPR027684">
    <property type="entry name" value="TBCC"/>
</dbReference>
<dbReference type="InterPro" id="IPR006599">
    <property type="entry name" value="CARP_motif"/>
</dbReference>
<dbReference type="RefSeq" id="XP_021886625.1">
    <property type="nucleotide sequence ID" value="XM_022027388.1"/>
</dbReference>
<dbReference type="InParanoid" id="A0A1Y2H7D9"/>
<comment type="similarity">
    <text evidence="2">Belongs to the TBCC family.</text>
</comment>
<dbReference type="PANTHER" id="PTHR15139:SF0">
    <property type="entry name" value="TUBULIN-SPECIFIC CHAPERONE C"/>
    <property type="match status" value="1"/>
</dbReference>